<evidence type="ECO:0000313" key="16">
    <source>
        <dbReference type="Proteomes" id="UP000245207"/>
    </source>
</evidence>
<evidence type="ECO:0000256" key="11">
    <source>
        <dbReference type="ARBA" id="ARBA00023253"/>
    </source>
</evidence>
<keyword evidence="6" id="KW-0812">Transmembrane</keyword>
<sequence length="114" mass="12854">MKRAYNRQQVKQVKGVFGRIAIAAVDVEKLWDAADSDGWRPSSAPRSDWSPPSSESNGYLRVRCNGGLNQQRTAICNAVLAARIMNATLVLPELDANSYWHDDRYCFYLLPDVH</sequence>
<dbReference type="GO" id="GO:0005768">
    <property type="term" value="C:endosome"/>
    <property type="evidence" value="ECO:0007669"/>
    <property type="project" value="TreeGrafter"/>
</dbReference>
<evidence type="ECO:0000256" key="6">
    <source>
        <dbReference type="ARBA" id="ARBA00022692"/>
    </source>
</evidence>
<keyword evidence="9" id="KW-0472">Membrane</keyword>
<evidence type="ECO:0000256" key="9">
    <source>
        <dbReference type="ARBA" id="ARBA00023136"/>
    </source>
</evidence>
<feature type="region of interest" description="Disordered" evidence="14">
    <location>
        <begin position="35"/>
        <end position="56"/>
    </location>
</feature>
<comment type="pathway">
    <text evidence="2">Glycan metabolism.</text>
</comment>
<keyword evidence="7" id="KW-0735">Signal-anchor</keyword>
<evidence type="ECO:0000256" key="10">
    <source>
        <dbReference type="ARBA" id="ARBA00023180"/>
    </source>
</evidence>
<organism evidence="15 16">
    <name type="scientific">Artemisia annua</name>
    <name type="common">Sweet wormwood</name>
    <dbReference type="NCBI Taxonomy" id="35608"/>
    <lineage>
        <taxon>Eukaryota</taxon>
        <taxon>Viridiplantae</taxon>
        <taxon>Streptophyta</taxon>
        <taxon>Embryophyta</taxon>
        <taxon>Tracheophyta</taxon>
        <taxon>Spermatophyta</taxon>
        <taxon>Magnoliopsida</taxon>
        <taxon>eudicotyledons</taxon>
        <taxon>Gunneridae</taxon>
        <taxon>Pentapetalae</taxon>
        <taxon>asterids</taxon>
        <taxon>campanulids</taxon>
        <taxon>Asterales</taxon>
        <taxon>Asteraceae</taxon>
        <taxon>Asteroideae</taxon>
        <taxon>Anthemideae</taxon>
        <taxon>Artemisiinae</taxon>
        <taxon>Artemisia</taxon>
    </lineage>
</organism>
<evidence type="ECO:0000256" key="5">
    <source>
        <dbReference type="ARBA" id="ARBA00022679"/>
    </source>
</evidence>
<gene>
    <name evidence="15" type="ORF">CTI12_AA530590</name>
</gene>
<dbReference type="GO" id="GO:0005802">
    <property type="term" value="C:trans-Golgi network"/>
    <property type="evidence" value="ECO:0007669"/>
    <property type="project" value="TreeGrafter"/>
</dbReference>
<dbReference type="AlphaFoldDB" id="A0A2U1L4T5"/>
<evidence type="ECO:0000256" key="4">
    <source>
        <dbReference type="ARBA" id="ARBA00022676"/>
    </source>
</evidence>
<accession>A0A2U1L4T5</accession>
<dbReference type="Proteomes" id="UP000245207">
    <property type="component" value="Unassembled WGS sequence"/>
</dbReference>
<dbReference type="Pfam" id="PF10250">
    <property type="entry name" value="O-FucT"/>
    <property type="match status" value="1"/>
</dbReference>
<dbReference type="GO" id="GO:0016757">
    <property type="term" value="F:glycosyltransferase activity"/>
    <property type="evidence" value="ECO:0007669"/>
    <property type="project" value="UniProtKB-KW"/>
</dbReference>
<keyword evidence="10" id="KW-0325">Glycoprotein</keyword>
<name>A0A2U1L4T5_ARTAN</name>
<protein>
    <recommendedName>
        <fullName evidence="13">O-fucosyltransferase family protein</fullName>
    </recommendedName>
</protein>
<comment type="similarity">
    <text evidence="3">Belongs to the glycosyltransferase GT106 family.</text>
</comment>
<dbReference type="EMBL" id="PKPP01011526">
    <property type="protein sequence ID" value="PWA43979.1"/>
    <property type="molecule type" value="Genomic_DNA"/>
</dbReference>
<proteinExistence type="inferred from homology"/>
<reference evidence="15 16" key="1">
    <citation type="journal article" date="2018" name="Mol. Plant">
        <title>The genome of Artemisia annua provides insight into the evolution of Asteraceae family and artemisinin biosynthesis.</title>
        <authorList>
            <person name="Shen Q."/>
            <person name="Zhang L."/>
            <person name="Liao Z."/>
            <person name="Wang S."/>
            <person name="Yan T."/>
            <person name="Shi P."/>
            <person name="Liu M."/>
            <person name="Fu X."/>
            <person name="Pan Q."/>
            <person name="Wang Y."/>
            <person name="Lv Z."/>
            <person name="Lu X."/>
            <person name="Zhang F."/>
            <person name="Jiang W."/>
            <person name="Ma Y."/>
            <person name="Chen M."/>
            <person name="Hao X."/>
            <person name="Li L."/>
            <person name="Tang Y."/>
            <person name="Lv G."/>
            <person name="Zhou Y."/>
            <person name="Sun X."/>
            <person name="Brodelius P.E."/>
            <person name="Rose J.K.C."/>
            <person name="Tang K."/>
        </authorList>
    </citation>
    <scope>NUCLEOTIDE SEQUENCE [LARGE SCALE GENOMIC DNA]</scope>
    <source>
        <strain evidence="16">cv. Huhao1</strain>
        <tissue evidence="15">Leaf</tissue>
    </source>
</reference>
<dbReference type="STRING" id="35608.A0A2U1L4T5"/>
<keyword evidence="8" id="KW-1133">Transmembrane helix</keyword>
<comment type="caution">
    <text evidence="15">The sequence shown here is derived from an EMBL/GenBank/DDBJ whole genome shotgun (WGS) entry which is preliminary data.</text>
</comment>
<keyword evidence="5 15" id="KW-0808">Transferase</keyword>
<keyword evidence="16" id="KW-1185">Reference proteome</keyword>
<evidence type="ECO:0000256" key="2">
    <source>
        <dbReference type="ARBA" id="ARBA00004881"/>
    </source>
</evidence>
<comment type="subcellular location">
    <subcellularLocation>
        <location evidence="1">Membrane</location>
        <topology evidence="1">Single-pass type II membrane protein</topology>
    </subcellularLocation>
</comment>
<dbReference type="GO" id="GO:0016020">
    <property type="term" value="C:membrane"/>
    <property type="evidence" value="ECO:0007669"/>
    <property type="project" value="UniProtKB-SubCell"/>
</dbReference>
<evidence type="ECO:0000256" key="7">
    <source>
        <dbReference type="ARBA" id="ARBA00022968"/>
    </source>
</evidence>
<evidence type="ECO:0000256" key="1">
    <source>
        <dbReference type="ARBA" id="ARBA00004606"/>
    </source>
</evidence>
<evidence type="ECO:0000256" key="12">
    <source>
        <dbReference type="ARBA" id="ARBA00023277"/>
    </source>
</evidence>
<dbReference type="OrthoDB" id="1746005at2759"/>
<evidence type="ECO:0000313" key="15">
    <source>
        <dbReference type="EMBL" id="PWA43979.1"/>
    </source>
</evidence>
<keyword evidence="12" id="KW-0119">Carbohydrate metabolism</keyword>
<keyword evidence="4 15" id="KW-0328">Glycosyltransferase</keyword>
<dbReference type="GO" id="GO:0006004">
    <property type="term" value="P:fucose metabolic process"/>
    <property type="evidence" value="ECO:0007669"/>
    <property type="project" value="UniProtKB-KW"/>
</dbReference>
<dbReference type="PANTHER" id="PTHR31741">
    <property type="entry name" value="OS02G0726500 PROTEIN-RELATED"/>
    <property type="match status" value="1"/>
</dbReference>
<dbReference type="InterPro" id="IPR019378">
    <property type="entry name" value="GDP-Fuc_O-FucTrfase"/>
</dbReference>
<evidence type="ECO:0000256" key="3">
    <source>
        <dbReference type="ARBA" id="ARBA00007737"/>
    </source>
</evidence>
<evidence type="ECO:0000256" key="13">
    <source>
        <dbReference type="ARBA" id="ARBA00030350"/>
    </source>
</evidence>
<keyword evidence="11" id="KW-0294">Fucose metabolism</keyword>
<dbReference type="PANTHER" id="PTHR31741:SF14">
    <property type="entry name" value="O-FUCOSYLTRANSFERASE 1"/>
    <property type="match status" value="1"/>
</dbReference>
<evidence type="ECO:0000256" key="8">
    <source>
        <dbReference type="ARBA" id="ARBA00022989"/>
    </source>
</evidence>
<evidence type="ECO:0000256" key="14">
    <source>
        <dbReference type="SAM" id="MobiDB-lite"/>
    </source>
</evidence>